<keyword evidence="2" id="KW-0812">Transmembrane</keyword>
<dbReference type="GeneID" id="5383796"/>
<protein>
    <submittedName>
        <fullName evidence="3">Hypothetical chloroplast RF1</fullName>
    </submittedName>
</protein>
<feature type="transmembrane region" description="Helical" evidence="2">
    <location>
        <begin position="194"/>
        <end position="217"/>
    </location>
</feature>
<feature type="transmembrane region" description="Helical" evidence="2">
    <location>
        <begin position="358"/>
        <end position="380"/>
    </location>
</feature>
<evidence type="ECO:0000256" key="1">
    <source>
        <dbReference type="SAM" id="MobiDB-lite"/>
    </source>
</evidence>
<feature type="transmembrane region" description="Helical" evidence="2">
    <location>
        <begin position="162"/>
        <end position="182"/>
    </location>
</feature>
<evidence type="ECO:0000313" key="3">
    <source>
        <dbReference type="EMBL" id="ABO69301.1"/>
    </source>
</evidence>
<keyword evidence="3" id="KW-0934">Plastid</keyword>
<organism evidence="3">
    <name type="scientific">Pleurastrum terricola</name>
    <name type="common">Filamentous green alga</name>
    <name type="synonym">Leptosira terrestris</name>
    <dbReference type="NCBI Taxonomy" id="34116"/>
    <lineage>
        <taxon>Eukaryota</taxon>
        <taxon>Viridiplantae</taxon>
        <taxon>Chlorophyta</taxon>
        <taxon>core chlorophytes</taxon>
        <taxon>Chlorophyceae</taxon>
        <taxon>CS clade</taxon>
        <taxon>Chlamydomonadales</taxon>
        <taxon>Pleurastraceae</taxon>
        <taxon>Pleurastrum</taxon>
    </lineage>
</organism>
<keyword evidence="2" id="KW-1133">Transmembrane helix</keyword>
<dbReference type="EMBL" id="EF506945">
    <property type="protein sequence ID" value="ABO69301.1"/>
    <property type="molecule type" value="Genomic_DNA"/>
</dbReference>
<dbReference type="RefSeq" id="YP_001382158.1">
    <property type="nucleotide sequence ID" value="NC_009681.1"/>
</dbReference>
<reference evidence="3" key="1">
    <citation type="journal article" date="2007" name="BMC Genomics">
        <title>The chloroplast genome sequence of the green alga Leptosira terrestris: multiple losses of the inverted repeat and extensive genome rearrangements within the Trebouxiophyceae.</title>
        <authorList>
            <person name="de Cambiaire J.C."/>
            <person name="Otis C."/>
            <person name="Turmel M."/>
            <person name="Lemieux C."/>
        </authorList>
    </citation>
    <scope>NUCLEOTIDE SEQUENCE [LARGE SCALE GENOMIC DNA]</scope>
</reference>
<geneLocation type="chloroplast" evidence="3"/>
<keyword evidence="3" id="KW-0150">Chloroplast</keyword>
<evidence type="ECO:0000256" key="2">
    <source>
        <dbReference type="SAM" id="Phobius"/>
    </source>
</evidence>
<feature type="compositionally biased region" description="Basic and acidic residues" evidence="1">
    <location>
        <begin position="1059"/>
        <end position="1068"/>
    </location>
</feature>
<feature type="region of interest" description="Disordered" evidence="1">
    <location>
        <begin position="1043"/>
        <end position="1068"/>
    </location>
</feature>
<name>A6YG81_PLETE</name>
<dbReference type="AlphaFoldDB" id="A6YG81"/>
<sequence length="1138" mass="133340">MSLVVTYKDYIDFINNIAQHISNGAVNQSVPPVLAASEYIRATGAFTFELLKSTIHYFVTLHWLRDFVNLPILLPKLYDSLYLEKFIFNSSLDKQIQMLEFAKGGLEQSAQQIHNYEFAAPLTSNLGEQYLPLNQGCKSLICSGYFETLDFWEESLIKDNKFIIGFFNSFFLVLPFSVSQIINARRLLVQGRLAGISSISGTLLGQWLFLLCVIYGFRWPLLPLLDLQPFFTIFSIFFLVNVFYQMWRKIIVNYSWSTLYKYFGLNLFLAWTEQTAIFQYLTQLNANSNPSVIEVTTSKIGIQSFQLSDNFIYLFGIGLGQIVFAFIIWQIISALYNFVEYQFFKKTPSFLTIRTNRVLVVILLTMNIMIVPFYGIDYWVTNPLGFASQDKTFWYKTYIPGEQYRKWRLRHPNSRRLDRRRDEARKERGLYLSQYQRKLNGKRASESFEKLNYGAENAWYRRRNTKQAFRRRFVKTLGLRTAFAKILTGKDRRSKNTPEGRKAIAVLIEARVKFLKKQLQKTNKFKLKYQKTTLPNLSNPLSKEWAVNDNLKNGSVLSETFPQRPQNSLDRYSLKQQKSNSKEEQIHIDEPSADGILQIDKYEFASSNTSLNTSRHKNINLYAKVDRLQHKFRYYPRKSKLTKLNWYTFTRRGFPPRKTRVNRVRQILNRNRKLFYYYQPVTQLLLNTKIDTFLARQPKTYLLKNAHEKSLFQRRVLLSRYYDSLLDYSKLASYFSFTETTGGARTFAHRAYKHQFKGTLRVVRRLFSINYKQQPSSLNLEPNFGTEQQNKKLQNKEGLFPNPAAAPSQISGVRVLQFDQPLYTRKSHSQNPILHEELELEQKLINQQSVTSSINAGPLLTDTKPAPYYAGWDEDLREFYITNRYIPKSLSSKLVKLPNWDESTLAKEYNIHLNSRNIQASKIHNDEFFSINFQFWPISPNDINWFQINHSNLLDKSDVYLPDSTITEATNENNFSENTTSNTSLIDNKTTTLRPYYMSVFPVERFKDRFVDKESVIQQFGLEPELSPEEEQRINIILQSSARNKSYRKRNSSSQSDQSNREQQKQERTQEINRLIRLKWKQRGFNYKTVPTTVLKVGAKEPSFKGLAQGGLVWPGSYKPPRLENPVMSKIYNFLFKK</sequence>
<gene>
    <name evidence="3" type="primary">ycf1</name>
</gene>
<feature type="transmembrane region" description="Helical" evidence="2">
    <location>
        <begin position="259"/>
        <end position="281"/>
    </location>
</feature>
<proteinExistence type="predicted"/>
<feature type="transmembrane region" description="Helical" evidence="2">
    <location>
        <begin position="311"/>
        <end position="338"/>
    </location>
</feature>
<keyword evidence="2" id="KW-0472">Membrane</keyword>
<feature type="transmembrane region" description="Helical" evidence="2">
    <location>
        <begin position="229"/>
        <end position="247"/>
    </location>
</feature>
<accession>A6YG81</accession>
<reference evidence="3" key="2">
    <citation type="submission" date="2007-03" db="EMBL/GenBank/DDBJ databases">
        <authorList>
            <consortium name="NIH - Zebrafish Gene Collection (ZGC) project"/>
        </authorList>
    </citation>
    <scope>NUCLEOTIDE SEQUENCE</scope>
</reference>